<organism evidence="2 3">
    <name type="scientific">Roseomonas mucosa</name>
    <dbReference type="NCBI Taxonomy" id="207340"/>
    <lineage>
        <taxon>Bacteria</taxon>
        <taxon>Pseudomonadati</taxon>
        <taxon>Pseudomonadota</taxon>
        <taxon>Alphaproteobacteria</taxon>
        <taxon>Acetobacterales</taxon>
        <taxon>Roseomonadaceae</taxon>
        <taxon>Roseomonas</taxon>
    </lineage>
</organism>
<dbReference type="EMBL" id="LLWF02000012">
    <property type="protein sequence ID" value="ONH84122.1"/>
    <property type="molecule type" value="Genomic_DNA"/>
</dbReference>
<evidence type="ECO:0000256" key="1">
    <source>
        <dbReference type="SAM" id="MobiDB-lite"/>
    </source>
</evidence>
<evidence type="ECO:0000313" key="2">
    <source>
        <dbReference type="EMBL" id="ONH84122.1"/>
    </source>
</evidence>
<reference evidence="2" key="1">
    <citation type="submission" date="2016-12" db="EMBL/GenBank/DDBJ databases">
        <title>Draft genome sequence of Roseomonas mucosa strain AU37, isolated from a peripheral intravenous catheter.</title>
        <authorList>
            <person name="Choudhury M.A."/>
            <person name="Sidjabat H.E."/>
            <person name="Wailan A.M."/>
            <person name="Zhang L."/>
            <person name="Marsh N.M."/>
            <person name="Rickard C.M."/>
            <person name="Davies M."/>
            <person name="Mcmillan D.J."/>
        </authorList>
    </citation>
    <scope>NUCLEOTIDE SEQUENCE [LARGE SCALE GENOMIC DNA]</scope>
    <source>
        <strain evidence="2">AU37</strain>
    </source>
</reference>
<dbReference type="STRING" id="207340.APZ41_006085"/>
<feature type="region of interest" description="Disordered" evidence="1">
    <location>
        <begin position="1"/>
        <end position="20"/>
    </location>
</feature>
<proteinExistence type="predicted"/>
<gene>
    <name evidence="2" type="ORF">APZ41_006085</name>
</gene>
<protein>
    <submittedName>
        <fullName evidence="2">Uncharacterized protein</fullName>
    </submittedName>
</protein>
<dbReference type="AlphaFoldDB" id="A0A1S8D6X8"/>
<comment type="caution">
    <text evidence="2">The sequence shown here is derived from an EMBL/GenBank/DDBJ whole genome shotgun (WGS) entry which is preliminary data.</text>
</comment>
<dbReference type="Proteomes" id="UP000054844">
    <property type="component" value="Unassembled WGS sequence"/>
</dbReference>
<keyword evidence="3" id="KW-1185">Reference proteome</keyword>
<accession>A0A1S8D6X8</accession>
<sequence length="105" mass="11677">MRGMSEVVSLRPAQGPSLRGSPEDKIWAVIASVGKTSRIANIYASRDAALADRSWREQQVRAYATFLRSSQQPVPHYSVAPIRRADLPRKWSPLPALGFLRGEFA</sequence>
<name>A0A1S8D6X8_9PROT</name>
<evidence type="ECO:0000313" key="3">
    <source>
        <dbReference type="Proteomes" id="UP000054844"/>
    </source>
</evidence>